<reference evidence="2" key="1">
    <citation type="journal article" date="2014" name="Int. J. Syst. Evol. Microbiol.">
        <title>Complete genome sequence of Corynebacterium casei LMG S-19264T (=DSM 44701T), isolated from a smear-ripened cheese.</title>
        <authorList>
            <consortium name="US DOE Joint Genome Institute (JGI-PGF)"/>
            <person name="Walter F."/>
            <person name="Albersmeier A."/>
            <person name="Kalinowski J."/>
            <person name="Ruckert C."/>
        </authorList>
    </citation>
    <scope>NUCLEOTIDE SEQUENCE</scope>
    <source>
        <strain evidence="2">CCM 7897</strain>
    </source>
</reference>
<feature type="signal peptide" evidence="1">
    <location>
        <begin position="1"/>
        <end position="29"/>
    </location>
</feature>
<keyword evidence="1" id="KW-0732">Signal</keyword>
<gene>
    <name evidence="2" type="ORF">GCM10007301_41400</name>
</gene>
<sequence>MRSLTSLSLAGSLLVLAVGGAVWSSAAHAASDKRVDSDLTIYVAGDLLRKGGVVSVQPLPVPRAEWDKINAADNAPVPPPEGLKPIGAGGKRMVVIASAQYSQIQFFYPEDVTYTFRFRPHPEQKDEMRVTGTRALSIGGVNSDTGLGPQMEYGFKGRATSGDQTIQLVAPDLDEHTARSLMAVVELMPNRPPLACETRSATAVCAVEPATWPKVAADWEKSRLDGITERKHDAARRACYDKAPAGNGSCVQVSADGAEPVYEFRRNP</sequence>
<evidence type="ECO:0000313" key="3">
    <source>
        <dbReference type="Proteomes" id="UP000606044"/>
    </source>
</evidence>
<reference evidence="2" key="2">
    <citation type="submission" date="2020-09" db="EMBL/GenBank/DDBJ databases">
        <authorList>
            <person name="Sun Q."/>
            <person name="Sedlacek I."/>
        </authorList>
    </citation>
    <scope>NUCLEOTIDE SEQUENCE</scope>
    <source>
        <strain evidence="2">CCM 7897</strain>
    </source>
</reference>
<accession>A0A917C8I0</accession>
<proteinExistence type="predicted"/>
<evidence type="ECO:0000256" key="1">
    <source>
        <dbReference type="SAM" id="SignalP"/>
    </source>
</evidence>
<feature type="chain" id="PRO_5036927111" evidence="1">
    <location>
        <begin position="30"/>
        <end position="268"/>
    </location>
</feature>
<organism evidence="2 3">
    <name type="scientific">Azorhizobium oxalatiphilum</name>
    <dbReference type="NCBI Taxonomy" id="980631"/>
    <lineage>
        <taxon>Bacteria</taxon>
        <taxon>Pseudomonadati</taxon>
        <taxon>Pseudomonadota</taxon>
        <taxon>Alphaproteobacteria</taxon>
        <taxon>Hyphomicrobiales</taxon>
        <taxon>Xanthobacteraceae</taxon>
        <taxon>Azorhizobium</taxon>
    </lineage>
</organism>
<protein>
    <submittedName>
        <fullName evidence="2">Uncharacterized protein</fullName>
    </submittedName>
</protein>
<dbReference type="EMBL" id="BMCT01000007">
    <property type="protein sequence ID" value="GGF77186.1"/>
    <property type="molecule type" value="Genomic_DNA"/>
</dbReference>
<keyword evidence="3" id="KW-1185">Reference proteome</keyword>
<comment type="caution">
    <text evidence="2">The sequence shown here is derived from an EMBL/GenBank/DDBJ whole genome shotgun (WGS) entry which is preliminary data.</text>
</comment>
<dbReference type="AlphaFoldDB" id="A0A917C8I0"/>
<dbReference type="Proteomes" id="UP000606044">
    <property type="component" value="Unassembled WGS sequence"/>
</dbReference>
<name>A0A917C8I0_9HYPH</name>
<evidence type="ECO:0000313" key="2">
    <source>
        <dbReference type="EMBL" id="GGF77186.1"/>
    </source>
</evidence>